<dbReference type="AlphaFoldDB" id="J7LHT2"/>
<dbReference type="EMBL" id="CP003788">
    <property type="protein sequence ID" value="AFR10202.1"/>
    <property type="molecule type" value="Genomic_DNA"/>
</dbReference>
<organism evidence="1 2">
    <name type="scientific">Nocardiopsis alba (strain ATCC BAA-2165 / BE74)</name>
    <dbReference type="NCBI Taxonomy" id="1205910"/>
    <lineage>
        <taxon>Bacteria</taxon>
        <taxon>Bacillati</taxon>
        <taxon>Actinomycetota</taxon>
        <taxon>Actinomycetes</taxon>
        <taxon>Streptosporangiales</taxon>
        <taxon>Nocardiopsidaceae</taxon>
        <taxon>Nocardiopsis</taxon>
    </lineage>
</organism>
<dbReference type="Proteomes" id="UP000003779">
    <property type="component" value="Chromosome"/>
</dbReference>
<protein>
    <submittedName>
        <fullName evidence="1">Uncharacterized protein</fullName>
    </submittedName>
</protein>
<sequence>MRVGDHWTALFALVLGTRPYSFRASCRRSGVSLYGQRTKDT</sequence>
<gene>
    <name evidence="1" type="ordered locus">B005_5495</name>
</gene>
<evidence type="ECO:0000313" key="1">
    <source>
        <dbReference type="EMBL" id="AFR10202.1"/>
    </source>
</evidence>
<accession>J7LHT2</accession>
<dbReference type="STRING" id="1205910.B005_5495"/>
<evidence type="ECO:0000313" key="2">
    <source>
        <dbReference type="Proteomes" id="UP000003779"/>
    </source>
</evidence>
<dbReference type="HOGENOM" id="CLU_3273456_0_0_11"/>
<name>J7LHT2_NOCAA</name>
<proteinExistence type="predicted"/>
<reference evidence="2" key="2">
    <citation type="submission" date="2012-08" db="EMBL/GenBank/DDBJ databases">
        <title>Whole-genome sequence of Nocardiopsis alba strain ATCC BAA-2165 associated with honeybees.</title>
        <authorList>
            <person name="Qiao J."/>
            <person name="Chen L."/>
            <person name="Li Y."/>
            <person name="Wang J."/>
            <person name="Zhang W."/>
            <person name="Chen S."/>
        </authorList>
    </citation>
    <scope>NUCLEOTIDE SEQUENCE [LARGE SCALE GENOMIC DNA]</scope>
    <source>
        <strain evidence="2">ATCC BAA-2165 / BE74</strain>
    </source>
</reference>
<dbReference type="KEGG" id="nal:B005_5495"/>
<reference evidence="1 2" key="1">
    <citation type="journal article" date="2012" name="J. Bacteriol.">
        <title>Whole-Genome Sequence of Nocardiopsis alba Strain ATCC BAA-2165, Associated with Honeybees.</title>
        <authorList>
            <person name="Qiao J."/>
            <person name="Chen L."/>
            <person name="Li Y."/>
            <person name="Wang J."/>
            <person name="Zhang W."/>
            <person name="Chen S."/>
        </authorList>
    </citation>
    <scope>NUCLEOTIDE SEQUENCE [LARGE SCALE GENOMIC DNA]</scope>
    <source>
        <strain evidence="2">ATCC BAA-2165 / BE74</strain>
    </source>
</reference>
<dbReference type="PATRIC" id="fig|1205910.3.peg.5206"/>